<evidence type="ECO:0000313" key="1">
    <source>
        <dbReference type="EMBL" id="OWM69644.1"/>
    </source>
</evidence>
<dbReference type="AlphaFoldDB" id="A0A218W9U9"/>
<protein>
    <submittedName>
        <fullName evidence="1">Uncharacterized protein</fullName>
    </submittedName>
</protein>
<name>A0A218W9U9_PUNGR</name>
<dbReference type="EMBL" id="MTKT01004838">
    <property type="protein sequence ID" value="OWM69644.1"/>
    <property type="molecule type" value="Genomic_DNA"/>
</dbReference>
<proteinExistence type="predicted"/>
<evidence type="ECO:0000313" key="2">
    <source>
        <dbReference type="Proteomes" id="UP000197138"/>
    </source>
</evidence>
<dbReference type="Proteomes" id="UP000197138">
    <property type="component" value="Unassembled WGS sequence"/>
</dbReference>
<sequence>MARWNYGKRSSYRIAQKTLADIHNWAKQTAKPFSVSQVTSEERKWPFSVEMHIRKSFLRKLDAGCLPYTMLAFSRLNVESSE</sequence>
<reference evidence="2" key="1">
    <citation type="journal article" date="2017" name="Plant J.">
        <title>The pomegranate (Punica granatum L.) genome and the genomics of punicalagin biosynthesis.</title>
        <authorList>
            <person name="Qin G."/>
            <person name="Xu C."/>
            <person name="Ming R."/>
            <person name="Tang H."/>
            <person name="Guyot R."/>
            <person name="Kramer E.M."/>
            <person name="Hu Y."/>
            <person name="Yi X."/>
            <person name="Qi Y."/>
            <person name="Xu X."/>
            <person name="Gao Z."/>
            <person name="Pan H."/>
            <person name="Jian J."/>
            <person name="Tian Y."/>
            <person name="Yue Z."/>
            <person name="Xu Y."/>
        </authorList>
    </citation>
    <scope>NUCLEOTIDE SEQUENCE [LARGE SCALE GENOMIC DNA]</scope>
    <source>
        <strain evidence="2">cv. Dabenzi</strain>
    </source>
</reference>
<gene>
    <name evidence="1" type="ORF">CDL15_Pgr005044</name>
</gene>
<accession>A0A218W9U9</accession>
<comment type="caution">
    <text evidence="1">The sequence shown here is derived from an EMBL/GenBank/DDBJ whole genome shotgun (WGS) entry which is preliminary data.</text>
</comment>
<organism evidence="1 2">
    <name type="scientific">Punica granatum</name>
    <name type="common">Pomegranate</name>
    <dbReference type="NCBI Taxonomy" id="22663"/>
    <lineage>
        <taxon>Eukaryota</taxon>
        <taxon>Viridiplantae</taxon>
        <taxon>Streptophyta</taxon>
        <taxon>Embryophyta</taxon>
        <taxon>Tracheophyta</taxon>
        <taxon>Spermatophyta</taxon>
        <taxon>Magnoliopsida</taxon>
        <taxon>eudicotyledons</taxon>
        <taxon>Gunneridae</taxon>
        <taxon>Pentapetalae</taxon>
        <taxon>rosids</taxon>
        <taxon>malvids</taxon>
        <taxon>Myrtales</taxon>
        <taxon>Lythraceae</taxon>
        <taxon>Punica</taxon>
    </lineage>
</organism>